<dbReference type="Proteomes" id="UP000232003">
    <property type="component" value="Chromosome"/>
</dbReference>
<dbReference type="EMBL" id="CP024785">
    <property type="protein sequence ID" value="AUB39341.1"/>
    <property type="molecule type" value="Genomic_DNA"/>
</dbReference>
<organism evidence="1 2">
    <name type="scientific">Nostoc flagelliforme CCNUN1</name>
    <dbReference type="NCBI Taxonomy" id="2038116"/>
    <lineage>
        <taxon>Bacteria</taxon>
        <taxon>Bacillati</taxon>
        <taxon>Cyanobacteriota</taxon>
        <taxon>Cyanophyceae</taxon>
        <taxon>Nostocales</taxon>
        <taxon>Nostocaceae</taxon>
        <taxon>Nostoc</taxon>
    </lineage>
</organism>
<name>A0A2K8SV41_9NOSO</name>
<dbReference type="AlphaFoldDB" id="A0A2K8SV41"/>
<evidence type="ECO:0000313" key="1">
    <source>
        <dbReference type="EMBL" id="AUB39341.1"/>
    </source>
</evidence>
<accession>A0A2K8SV41</accession>
<proteinExistence type="predicted"/>
<reference evidence="1 2" key="1">
    <citation type="submission" date="2017-11" db="EMBL/GenBank/DDBJ databases">
        <title>Complete genome of a free-living desiccation-tolerant cyanobacterium and its photosynthetic adaptation to extreme terrestrial habitat.</title>
        <authorList>
            <person name="Shang J."/>
        </authorList>
    </citation>
    <scope>NUCLEOTIDE SEQUENCE [LARGE SCALE GENOMIC DNA]</scope>
    <source>
        <strain evidence="1 2">CCNUN1</strain>
    </source>
</reference>
<protein>
    <submittedName>
        <fullName evidence="1">Uncharacterized protein</fullName>
    </submittedName>
</protein>
<sequence>MYYKVCVLYTSYALGFEYSEVTLISHQNKNTLSNTIIIKKVELLVG</sequence>
<evidence type="ECO:0000313" key="2">
    <source>
        <dbReference type="Proteomes" id="UP000232003"/>
    </source>
</evidence>
<dbReference type="KEGG" id="nfl:COO91_05333"/>
<gene>
    <name evidence="1" type="ORF">COO91_05333</name>
</gene>
<keyword evidence="2" id="KW-1185">Reference proteome</keyword>